<organism evidence="1">
    <name type="scientific">Rhizophora mucronata</name>
    <name type="common">Asiatic mangrove</name>
    <dbReference type="NCBI Taxonomy" id="61149"/>
    <lineage>
        <taxon>Eukaryota</taxon>
        <taxon>Viridiplantae</taxon>
        <taxon>Streptophyta</taxon>
        <taxon>Embryophyta</taxon>
        <taxon>Tracheophyta</taxon>
        <taxon>Spermatophyta</taxon>
        <taxon>Magnoliopsida</taxon>
        <taxon>eudicotyledons</taxon>
        <taxon>Gunneridae</taxon>
        <taxon>Pentapetalae</taxon>
        <taxon>rosids</taxon>
        <taxon>fabids</taxon>
        <taxon>Malpighiales</taxon>
        <taxon>Rhizophoraceae</taxon>
        <taxon>Rhizophora</taxon>
    </lineage>
</organism>
<sequence>MHWVVLKIKIMNFSLNPSTICLYRNRFVYLFWWVCVHKIKFDRAKFISQKTSLNLLGKIKMERLFRICSLPLSGLNLMHHYCPWTLSVKLLV</sequence>
<reference evidence="1" key="1">
    <citation type="submission" date="2018-02" db="EMBL/GenBank/DDBJ databases">
        <title>Rhizophora mucronata_Transcriptome.</title>
        <authorList>
            <person name="Meera S.P."/>
            <person name="Sreeshan A."/>
            <person name="Augustine A."/>
        </authorList>
    </citation>
    <scope>NUCLEOTIDE SEQUENCE</scope>
    <source>
        <tissue evidence="1">Leaf</tissue>
    </source>
</reference>
<protein>
    <submittedName>
        <fullName evidence="1">Uncharacterized protein</fullName>
    </submittedName>
</protein>
<proteinExistence type="predicted"/>
<dbReference type="EMBL" id="GGEC01006137">
    <property type="protein sequence ID" value="MBW86620.1"/>
    <property type="molecule type" value="Transcribed_RNA"/>
</dbReference>
<evidence type="ECO:0000313" key="1">
    <source>
        <dbReference type="EMBL" id="MBW86620.1"/>
    </source>
</evidence>
<dbReference type="AlphaFoldDB" id="A0A2P2IZI8"/>
<name>A0A2P2IZI8_RHIMU</name>
<accession>A0A2P2IZI8</accession>